<proteinExistence type="predicted"/>
<organism evidence="1 2">
    <name type="scientific">Methylorubrum extorquens (strain DSM 6343 / CIP 106787 / DM4)</name>
    <name type="common">Methylobacterium extorquens</name>
    <dbReference type="NCBI Taxonomy" id="661410"/>
    <lineage>
        <taxon>Bacteria</taxon>
        <taxon>Pseudomonadati</taxon>
        <taxon>Pseudomonadota</taxon>
        <taxon>Alphaproteobacteria</taxon>
        <taxon>Hyphomicrobiales</taxon>
        <taxon>Methylobacteriaceae</taxon>
        <taxon>Methylorubrum</taxon>
    </lineage>
</organism>
<evidence type="ECO:0000313" key="1">
    <source>
        <dbReference type="EMBL" id="CAX25793.1"/>
    </source>
</evidence>
<dbReference type="HOGENOM" id="CLU_2666884_0_0_5"/>
<sequence length="75" mass="7519">MPSAAVRAGNAATVILGTGGDERHAGADPSGAARGGARLALGWSTRRTVVWLAVKAFGLCLAARGKGADTIDDAW</sequence>
<name>C7CDM9_METED</name>
<reference evidence="2" key="1">
    <citation type="journal article" date="2009" name="PLoS ONE">
        <title>Methylobacterium genome sequences: a reference blueprint to investigate microbial metabolism of C1 compounds from natural and industrial sources.</title>
        <authorList>
            <person name="Vuilleumier S."/>
            <person name="Chistoserdova L."/>
            <person name="Lee M.-C."/>
            <person name="Bringel F."/>
            <person name="Lajus A."/>
            <person name="Zhou Y."/>
            <person name="Gourion B."/>
            <person name="Barbe V."/>
            <person name="Chang J."/>
            <person name="Cruveiller S."/>
            <person name="Dossat C."/>
            <person name="Gillett W."/>
            <person name="Gruffaz C."/>
            <person name="Haugen E."/>
            <person name="Hourcade E."/>
            <person name="Levy R."/>
            <person name="Mangenot S."/>
            <person name="Muller E."/>
            <person name="Nadalig T."/>
            <person name="Pagni M."/>
            <person name="Penny C."/>
            <person name="Peyraud R."/>
            <person name="Robinson D.G."/>
            <person name="Roche D."/>
            <person name="Rouy Z."/>
            <person name="Saenampechek C."/>
            <person name="Salvignol G."/>
            <person name="Vallenet D."/>
            <person name="Wu Z."/>
            <person name="Marx C.J."/>
            <person name="Vorholt J.A."/>
            <person name="Olson M.V."/>
            <person name="Kaul R."/>
            <person name="Weissenbach J."/>
            <person name="Medigue C."/>
            <person name="Lidstrom M.E."/>
        </authorList>
    </citation>
    <scope>NUCLEOTIDE SEQUENCE [LARGE SCALE GENOMIC DNA]</scope>
    <source>
        <strain evidence="2">DSM 6343 / CIP 106787 / DM4</strain>
    </source>
</reference>
<dbReference type="Proteomes" id="UP000008070">
    <property type="component" value="Chromosome"/>
</dbReference>
<gene>
    <name evidence="1" type="ORF">METD_I4161</name>
</gene>
<dbReference type="KEGG" id="mdi:METDI4161"/>
<evidence type="ECO:0000313" key="2">
    <source>
        <dbReference type="Proteomes" id="UP000008070"/>
    </source>
</evidence>
<protein>
    <submittedName>
        <fullName evidence="1">Uncharacterized protein</fullName>
    </submittedName>
</protein>
<dbReference type="EMBL" id="FP103042">
    <property type="protein sequence ID" value="CAX25793.1"/>
    <property type="molecule type" value="Genomic_DNA"/>
</dbReference>
<accession>C7CDM9</accession>
<dbReference type="AlphaFoldDB" id="C7CDM9"/>